<dbReference type="GO" id="GO:0003700">
    <property type="term" value="F:DNA-binding transcription factor activity"/>
    <property type="evidence" value="ECO:0007669"/>
    <property type="project" value="InterPro"/>
</dbReference>
<evidence type="ECO:0000259" key="4">
    <source>
        <dbReference type="PROSITE" id="PS50987"/>
    </source>
</evidence>
<dbReference type="PROSITE" id="PS00846">
    <property type="entry name" value="HTH_ARSR_1"/>
    <property type="match status" value="1"/>
</dbReference>
<dbReference type="CDD" id="cd00090">
    <property type="entry name" value="HTH_ARSR"/>
    <property type="match status" value="1"/>
</dbReference>
<gene>
    <name evidence="5" type="ORF">G4Y79_01630</name>
</gene>
<dbReference type="PANTHER" id="PTHR43132">
    <property type="entry name" value="ARSENICAL RESISTANCE OPERON REPRESSOR ARSR-RELATED"/>
    <property type="match status" value="1"/>
</dbReference>
<evidence type="ECO:0000313" key="5">
    <source>
        <dbReference type="EMBL" id="QPC83104.1"/>
    </source>
</evidence>
<feature type="domain" description="HTH arsR-type" evidence="4">
    <location>
        <begin position="34"/>
        <end position="127"/>
    </location>
</feature>
<dbReference type="PROSITE" id="PS50987">
    <property type="entry name" value="HTH_ARSR_2"/>
    <property type="match status" value="1"/>
</dbReference>
<keyword evidence="1" id="KW-0805">Transcription regulation</keyword>
<organism evidence="5 6">
    <name type="scientific">Phototrophicus methaneseepsis</name>
    <dbReference type="NCBI Taxonomy" id="2710758"/>
    <lineage>
        <taxon>Bacteria</taxon>
        <taxon>Bacillati</taxon>
        <taxon>Chloroflexota</taxon>
        <taxon>Candidatus Thermofontia</taxon>
        <taxon>Phototrophicales</taxon>
        <taxon>Phototrophicaceae</taxon>
        <taxon>Phototrophicus</taxon>
    </lineage>
</organism>
<dbReference type="KEGG" id="pmet:G4Y79_01630"/>
<dbReference type="Gene3D" id="1.10.10.10">
    <property type="entry name" value="Winged helix-like DNA-binding domain superfamily/Winged helix DNA-binding domain"/>
    <property type="match status" value="1"/>
</dbReference>
<name>A0A7S8EA66_9CHLR</name>
<keyword evidence="6" id="KW-1185">Reference proteome</keyword>
<dbReference type="RefSeq" id="WP_195171173.1">
    <property type="nucleotide sequence ID" value="NZ_CP062983.1"/>
</dbReference>
<evidence type="ECO:0000256" key="1">
    <source>
        <dbReference type="ARBA" id="ARBA00023015"/>
    </source>
</evidence>
<proteinExistence type="predicted"/>
<dbReference type="InterPro" id="IPR011991">
    <property type="entry name" value="ArsR-like_HTH"/>
</dbReference>
<dbReference type="InterPro" id="IPR051011">
    <property type="entry name" value="Metal_resp_trans_reg"/>
</dbReference>
<dbReference type="EMBL" id="CP062983">
    <property type="protein sequence ID" value="QPC83104.1"/>
    <property type="molecule type" value="Genomic_DNA"/>
</dbReference>
<reference evidence="5 6" key="1">
    <citation type="submission" date="2020-02" db="EMBL/GenBank/DDBJ databases">
        <authorList>
            <person name="Zheng R.K."/>
            <person name="Sun C.M."/>
        </authorList>
    </citation>
    <scope>NUCLEOTIDE SEQUENCE [LARGE SCALE GENOMIC DNA]</scope>
    <source>
        <strain evidence="6">rifampicinis</strain>
    </source>
</reference>
<dbReference type="InterPro" id="IPR001845">
    <property type="entry name" value="HTH_ArsR_DNA-bd_dom"/>
</dbReference>
<dbReference type="InterPro" id="IPR036390">
    <property type="entry name" value="WH_DNA-bd_sf"/>
</dbReference>
<evidence type="ECO:0000313" key="6">
    <source>
        <dbReference type="Proteomes" id="UP000594468"/>
    </source>
</evidence>
<dbReference type="PANTHER" id="PTHR43132:SF6">
    <property type="entry name" value="HTH-TYPE TRANSCRIPTIONAL REPRESSOR CZRA"/>
    <property type="match status" value="1"/>
</dbReference>
<dbReference type="InterPro" id="IPR018334">
    <property type="entry name" value="ArsR_HTH"/>
</dbReference>
<keyword evidence="3" id="KW-0804">Transcription</keyword>
<dbReference type="PRINTS" id="PR00778">
    <property type="entry name" value="HTHARSR"/>
</dbReference>
<dbReference type="InterPro" id="IPR036388">
    <property type="entry name" value="WH-like_DNA-bd_sf"/>
</dbReference>
<evidence type="ECO:0000256" key="3">
    <source>
        <dbReference type="ARBA" id="ARBA00023163"/>
    </source>
</evidence>
<dbReference type="Pfam" id="PF01022">
    <property type="entry name" value="HTH_5"/>
    <property type="match status" value="1"/>
</dbReference>
<dbReference type="SUPFAM" id="SSF46785">
    <property type="entry name" value="Winged helix' DNA-binding domain"/>
    <property type="match status" value="1"/>
</dbReference>
<dbReference type="GO" id="GO:0003677">
    <property type="term" value="F:DNA binding"/>
    <property type="evidence" value="ECO:0007669"/>
    <property type="project" value="UniProtKB-KW"/>
</dbReference>
<accession>A0A7S8EA66</accession>
<evidence type="ECO:0000256" key="2">
    <source>
        <dbReference type="ARBA" id="ARBA00023125"/>
    </source>
</evidence>
<dbReference type="Proteomes" id="UP000594468">
    <property type="component" value="Chromosome"/>
</dbReference>
<sequence length="127" mass="14476">MFIYSGFVVDHTFQSHSCGDVLNNEPHVAEEDILEEEKAASLAELFRAMGDTNRIRIIGLLLDHELCVHDIAVLLGMSQSAVSHQMKSLRQMRLVKSRKEGRHVYYTLDDDHVRQVFQIGLEHVECG</sequence>
<keyword evidence="2" id="KW-0238">DNA-binding</keyword>
<dbReference type="SMART" id="SM00418">
    <property type="entry name" value="HTH_ARSR"/>
    <property type="match status" value="1"/>
</dbReference>
<dbReference type="AlphaFoldDB" id="A0A7S8EA66"/>
<dbReference type="NCBIfam" id="NF033788">
    <property type="entry name" value="HTH_metalloreg"/>
    <property type="match status" value="1"/>
</dbReference>
<protein>
    <submittedName>
        <fullName evidence="5">Helix-turn-helix transcriptional regulator</fullName>
    </submittedName>
</protein>